<dbReference type="RefSeq" id="XP_067068529.1">
    <property type="nucleotide sequence ID" value="XM_067213032.1"/>
</dbReference>
<dbReference type="GeneID" id="92366988"/>
<dbReference type="OrthoDB" id="337624at2759"/>
<accession>A0A1J4MTC1</accession>
<name>A0A1J4MTC1_9CRYT</name>
<keyword evidence="2" id="KW-1185">Reference proteome</keyword>
<evidence type="ECO:0000313" key="2">
    <source>
        <dbReference type="Proteomes" id="UP000186804"/>
    </source>
</evidence>
<gene>
    <name evidence="1" type="ORF">cand_028040</name>
</gene>
<organism evidence="1 2">
    <name type="scientific">Cryptosporidium andersoni</name>
    <dbReference type="NCBI Taxonomy" id="117008"/>
    <lineage>
        <taxon>Eukaryota</taxon>
        <taxon>Sar</taxon>
        <taxon>Alveolata</taxon>
        <taxon>Apicomplexa</taxon>
        <taxon>Conoidasida</taxon>
        <taxon>Coccidia</taxon>
        <taxon>Eucoccidiorida</taxon>
        <taxon>Eimeriorina</taxon>
        <taxon>Cryptosporidiidae</taxon>
        <taxon>Cryptosporidium</taxon>
    </lineage>
</organism>
<sequence length="1333" mass="157854">MMRNIVTLYFLLFGLFRFILANYTLEYRSIIAKYIQFTEYNIRVNETQISEQVHAGSRNKTPILLTIHDVPLVYEGIILMECKYIDILQDGVLGFDNNSIQGLNCTSENSLIKYNDDVDITNINTYGQFENNELNFNKLYNSANNNNINENYHFHNVKDIFKVNDSYTDDNLENTNDEIKYKNKDIIKPSYNLEIIFPIQSNLMDNMDFCRISLNNILNKDVIYFKLMNYHHSLIKLGIGICIIFNKFENIFFNHPTPITEYLEGDLDIYEQNKQDSQNNTEDIVNNLSFNNNSILNIKNNFIKSKYESYNLRNKADYFNITDEISLLSTNLKLEPYIRISYIPYKPYPKLFFKSNIPTEKAISGINRSNKKDYYLGMGMWQQSVVPGFTRINELTSILSLHGHYIYNNISINYFISKYNSIIKSWKSLIFTPYSLDYNCNIGKSSLLRLYSDTYQVNDPTNIRTPKDIFNVNLDDLSRDIGYPCNIGGSIRKCLKKIRSYIYKGKISYRIGNKYINYIYDVWIAWEREIWHIKYAEKTTQILKILQRKNKVNDLFNKQNTPEVHDENEIWTILTRLLAIEPMKNDTTIDILSLLKSNNIPKDQFNNTSQTFSLAKDTFQYGVFSIDLLHLPIFWEYIYSTTCKVAADSIFITWIMNKFTYNTKYNKQYIAPEIPVINNLKSLETKSEEKNSWLLLPLPIYNISKDIDVEFENNKYPYDLPLVYDFDELNNIFITNSRFSPYENSIRRKRFFRSNYFDPKYKKKWYSFIVRNVPFRNNSKGDLEFKCNKGSWPYKYGTITWISQYLCETVFIKGEYLLYRYEFNTYDNNTLLNNSENSKIANPNDNSQELKTNSDNIELINEKFNYREPSYPSHIIRSRMIGIEFETENPHRCGIGYLGDELEKTLTNVKGSILLHIALGFCTYHGFELQWLSDDSFNIHTNILFKYTQSLEYRMTYYERIGFELNGHTQLRVFANYTCATIGYKNNYIFDDIYLQNSDVKLKLEDKKSTFDNLDINYYKYLNTCQLYYEPLVVSNGIRIDELQNMRNYFINSLYNLRFECNLSDNKYDEILNHCSQFYPLLSYNELNKCNFEMTSEWKYLNGMFPDKCYKGGRIGKCHEYLRKVLICDDYNEYNCKLDIFIVDNFIKPKDINLVVDHLQCISFLLMNGIKLSTKNWNLQHIQILENLFANLINKEELDLFYKHGIYGFIKSRLDLFRSEFNKYPNIPFMVDINDIFTLSGISIDVHSLPILWKLATYRLEEIPNLINIDTVNIKSNSELKILKPNIKSYNNLTNLNNIPIYCPQALGYLWIDKYMWQMYRLPGSNKHNIKPI</sequence>
<evidence type="ECO:0000313" key="1">
    <source>
        <dbReference type="EMBL" id="OII76683.1"/>
    </source>
</evidence>
<dbReference type="Proteomes" id="UP000186804">
    <property type="component" value="Unassembled WGS sequence"/>
</dbReference>
<protein>
    <submittedName>
        <fullName evidence="1">Uncharacterized protein</fullName>
    </submittedName>
</protein>
<comment type="caution">
    <text evidence="1">The sequence shown here is derived from an EMBL/GenBank/DDBJ whole genome shotgun (WGS) entry which is preliminary data.</text>
</comment>
<reference evidence="1 2" key="1">
    <citation type="submission" date="2016-10" db="EMBL/GenBank/DDBJ databases">
        <title>Reductive evolution of mitochondrial metabolism and differential evolution of invasion-related proteins in Cryptosporidium.</title>
        <authorList>
            <person name="Liu S."/>
            <person name="Roellig D.M."/>
            <person name="Guo Y."/>
            <person name="Li N."/>
            <person name="Frace M.A."/>
            <person name="Tang K."/>
            <person name="Zhang L."/>
            <person name="Feng Y."/>
            <person name="Xiao L."/>
        </authorList>
    </citation>
    <scope>NUCLEOTIDE SEQUENCE [LARGE SCALE GENOMIC DNA]</scope>
    <source>
        <strain evidence="1">30847</strain>
    </source>
</reference>
<dbReference type="EMBL" id="LRBS01000053">
    <property type="protein sequence ID" value="OII76683.1"/>
    <property type="molecule type" value="Genomic_DNA"/>
</dbReference>
<proteinExistence type="predicted"/>
<dbReference type="VEuPathDB" id="CryptoDB:cand_028040"/>